<keyword evidence="1" id="KW-0812">Transmembrane</keyword>
<evidence type="ECO:0000313" key="3">
    <source>
        <dbReference type="Proteomes" id="UP000663852"/>
    </source>
</evidence>
<evidence type="ECO:0000313" key="2">
    <source>
        <dbReference type="EMBL" id="CAF1554496.1"/>
    </source>
</evidence>
<feature type="transmembrane region" description="Helical" evidence="1">
    <location>
        <begin position="33"/>
        <end position="57"/>
    </location>
</feature>
<dbReference type="Gene3D" id="1.20.1070.10">
    <property type="entry name" value="Rhodopsin 7-helix transmembrane proteins"/>
    <property type="match status" value="1"/>
</dbReference>
<proteinExistence type="predicted"/>
<evidence type="ECO:0008006" key="4">
    <source>
        <dbReference type="Google" id="ProtNLM"/>
    </source>
</evidence>
<dbReference type="SUPFAM" id="SSF81321">
    <property type="entry name" value="Family A G protein-coupled receptor-like"/>
    <property type="match status" value="1"/>
</dbReference>
<dbReference type="Proteomes" id="UP000663852">
    <property type="component" value="Unassembled WGS sequence"/>
</dbReference>
<evidence type="ECO:0000256" key="1">
    <source>
        <dbReference type="SAM" id="Phobius"/>
    </source>
</evidence>
<keyword evidence="1" id="KW-1133">Transmembrane helix</keyword>
<keyword evidence="1" id="KW-0472">Membrane</keyword>
<accession>A0A815X8X5</accession>
<organism evidence="2 3">
    <name type="scientific">Adineta ricciae</name>
    <name type="common">Rotifer</name>
    <dbReference type="NCBI Taxonomy" id="249248"/>
    <lineage>
        <taxon>Eukaryota</taxon>
        <taxon>Metazoa</taxon>
        <taxon>Spiralia</taxon>
        <taxon>Gnathifera</taxon>
        <taxon>Rotifera</taxon>
        <taxon>Eurotatoria</taxon>
        <taxon>Bdelloidea</taxon>
        <taxon>Adinetida</taxon>
        <taxon>Adinetidae</taxon>
        <taxon>Adineta</taxon>
    </lineage>
</organism>
<gene>
    <name evidence="2" type="ORF">EDS130_LOCUS46220</name>
</gene>
<dbReference type="AlphaFoldDB" id="A0A815X8X5"/>
<feature type="transmembrane region" description="Helical" evidence="1">
    <location>
        <begin position="7"/>
        <end position="27"/>
    </location>
</feature>
<comment type="caution">
    <text evidence="2">The sequence shown here is derived from an EMBL/GenBank/DDBJ whole genome shotgun (WGS) entry which is preliminary data.</text>
</comment>
<dbReference type="EMBL" id="CAJNOJ010001745">
    <property type="protein sequence ID" value="CAF1554496.1"/>
    <property type="molecule type" value="Genomic_DNA"/>
</dbReference>
<reference evidence="2" key="1">
    <citation type="submission" date="2021-02" db="EMBL/GenBank/DDBJ databases">
        <authorList>
            <person name="Nowell W R."/>
        </authorList>
    </citation>
    <scope>NUCLEOTIDE SEQUENCE</scope>
</reference>
<protein>
    <recommendedName>
        <fullName evidence="4">G-protein coupled receptors family 1 profile domain-containing protein</fullName>
    </recommendedName>
</protein>
<name>A0A815X8X5_ADIRI</name>
<sequence length="96" mass="11379">MVLVQVIFNSIVLLPYVIVFITTFYLPSDNFNFFLLILSINLHTVALASPFYIYVCVSKRFRQQFKHVFYTLHVNRWRQPNQVLPEIPNISINMVN</sequence>